<dbReference type="GO" id="GO:0005737">
    <property type="term" value="C:cytoplasm"/>
    <property type="evidence" value="ECO:0007669"/>
    <property type="project" value="TreeGrafter"/>
</dbReference>
<accession>A0A0A9WVX5</accession>
<dbReference type="Pfam" id="PF01490">
    <property type="entry name" value="Aa_trans"/>
    <property type="match status" value="1"/>
</dbReference>
<dbReference type="AlphaFoldDB" id="A0A0A9WVX5"/>
<name>A0A0A9WVX5_LYGHE</name>
<dbReference type="PANTHER" id="PTHR22950:SF649">
    <property type="entry name" value="ACID TRANSPORTER, PUTATIVE-RELATED"/>
    <property type="match status" value="1"/>
</dbReference>
<reference evidence="7" key="2">
    <citation type="submission" date="2014-07" db="EMBL/GenBank/DDBJ databases">
        <authorList>
            <person name="Hull J."/>
        </authorList>
    </citation>
    <scope>NUCLEOTIDE SEQUENCE</scope>
</reference>
<feature type="transmembrane region" description="Helical" evidence="5">
    <location>
        <begin position="39"/>
        <end position="56"/>
    </location>
</feature>
<evidence type="ECO:0000256" key="5">
    <source>
        <dbReference type="SAM" id="Phobius"/>
    </source>
</evidence>
<protein>
    <submittedName>
        <fullName evidence="7">Vacuolar amino acid transporter 6</fullName>
    </submittedName>
</protein>
<proteinExistence type="predicted"/>
<gene>
    <name evidence="7" type="primary">AVT6</name>
    <name evidence="7" type="ORF">CM83_83638</name>
</gene>
<keyword evidence="3 5" id="KW-1133">Transmembrane helix</keyword>
<feature type="domain" description="Amino acid transporter transmembrane" evidence="6">
    <location>
        <begin position="2"/>
        <end position="211"/>
    </location>
</feature>
<organism evidence="7">
    <name type="scientific">Lygus hesperus</name>
    <name type="common">Western plant bug</name>
    <dbReference type="NCBI Taxonomy" id="30085"/>
    <lineage>
        <taxon>Eukaryota</taxon>
        <taxon>Metazoa</taxon>
        <taxon>Ecdysozoa</taxon>
        <taxon>Arthropoda</taxon>
        <taxon>Hexapoda</taxon>
        <taxon>Insecta</taxon>
        <taxon>Pterygota</taxon>
        <taxon>Neoptera</taxon>
        <taxon>Paraneoptera</taxon>
        <taxon>Hemiptera</taxon>
        <taxon>Heteroptera</taxon>
        <taxon>Panheteroptera</taxon>
        <taxon>Cimicomorpha</taxon>
        <taxon>Miridae</taxon>
        <taxon>Mirini</taxon>
        <taxon>Lygus</taxon>
    </lineage>
</organism>
<evidence type="ECO:0000256" key="3">
    <source>
        <dbReference type="ARBA" id="ARBA00022989"/>
    </source>
</evidence>
<evidence type="ECO:0000313" key="7">
    <source>
        <dbReference type="EMBL" id="JAG09015.1"/>
    </source>
</evidence>
<feature type="transmembrane region" description="Helical" evidence="5">
    <location>
        <begin position="182"/>
        <end position="204"/>
    </location>
</feature>
<evidence type="ECO:0000256" key="1">
    <source>
        <dbReference type="ARBA" id="ARBA00004141"/>
    </source>
</evidence>
<comment type="subcellular location">
    <subcellularLocation>
        <location evidence="1">Membrane</location>
        <topology evidence="1">Multi-pass membrane protein</topology>
    </subcellularLocation>
</comment>
<reference evidence="7" key="1">
    <citation type="journal article" date="2014" name="PLoS ONE">
        <title>Transcriptome-Based Identification of ABC Transporters in the Western Tarnished Plant Bug Lygus hesperus.</title>
        <authorList>
            <person name="Hull J.J."/>
            <person name="Chaney K."/>
            <person name="Geib S.M."/>
            <person name="Fabrick J.A."/>
            <person name="Brent C.S."/>
            <person name="Walsh D."/>
            <person name="Lavine L.C."/>
        </authorList>
    </citation>
    <scope>NUCLEOTIDE SEQUENCE</scope>
</reference>
<keyword evidence="4 5" id="KW-0472">Membrane</keyword>
<dbReference type="PANTHER" id="PTHR22950">
    <property type="entry name" value="AMINO ACID TRANSPORTER"/>
    <property type="match status" value="1"/>
</dbReference>
<feature type="transmembrane region" description="Helical" evidence="5">
    <location>
        <begin position="143"/>
        <end position="162"/>
    </location>
</feature>
<sequence>MFIFCWGVCVGYVISVGDLLKPMLSAENTNSFLQTNNGQRILVSVIWFVGMFTLSLPKQINSLRYASLVGVTSVIFFVICVVIHAAQNGLRHGFRSDLNWATNGITAVNGLTLFIFSFINQVNIFEIHEESLDESPRSMTRDSAISMILVCALNIFAGFFGYCDFGKNVTGSLLLFYDPRNNLLFMISYIGICIKVCVGFAICIQPSRDAVYYCLNMGKTADVKYWVN</sequence>
<evidence type="ECO:0000256" key="4">
    <source>
        <dbReference type="ARBA" id="ARBA00023136"/>
    </source>
</evidence>
<dbReference type="EMBL" id="GBHO01034589">
    <property type="protein sequence ID" value="JAG09015.1"/>
    <property type="molecule type" value="Transcribed_RNA"/>
</dbReference>
<dbReference type="InterPro" id="IPR013057">
    <property type="entry name" value="AA_transpt_TM"/>
</dbReference>
<feature type="transmembrane region" description="Helical" evidence="5">
    <location>
        <begin position="98"/>
        <end position="122"/>
    </location>
</feature>
<evidence type="ECO:0000259" key="6">
    <source>
        <dbReference type="Pfam" id="PF01490"/>
    </source>
</evidence>
<evidence type="ECO:0000256" key="2">
    <source>
        <dbReference type="ARBA" id="ARBA00022692"/>
    </source>
</evidence>
<feature type="transmembrane region" description="Helical" evidence="5">
    <location>
        <begin position="68"/>
        <end position="86"/>
    </location>
</feature>
<dbReference type="GO" id="GO:0015179">
    <property type="term" value="F:L-amino acid transmembrane transporter activity"/>
    <property type="evidence" value="ECO:0007669"/>
    <property type="project" value="TreeGrafter"/>
</dbReference>
<dbReference type="GO" id="GO:0016020">
    <property type="term" value="C:membrane"/>
    <property type="evidence" value="ECO:0007669"/>
    <property type="project" value="UniProtKB-SubCell"/>
</dbReference>
<keyword evidence="2 5" id="KW-0812">Transmembrane</keyword>